<feature type="domain" description="MARVEL" evidence="7">
    <location>
        <begin position="238"/>
        <end position="348"/>
    </location>
</feature>
<feature type="transmembrane region" description="Helical" evidence="5">
    <location>
        <begin position="205"/>
        <end position="223"/>
    </location>
</feature>
<evidence type="ECO:0000256" key="5">
    <source>
        <dbReference type="SAM" id="Phobius"/>
    </source>
</evidence>
<feature type="transmembrane region" description="Helical" evidence="5">
    <location>
        <begin position="98"/>
        <end position="119"/>
    </location>
</feature>
<feature type="transmembrane region" description="Helical" evidence="5">
    <location>
        <begin position="337"/>
        <end position="359"/>
    </location>
</feature>
<comment type="caution">
    <text evidence="9">The sequence shown here is derived from an EMBL/GenBank/DDBJ whole genome shotgun (WGS) entry which is preliminary data.</text>
</comment>
<keyword evidence="3 5" id="KW-1133">Transmembrane helix</keyword>
<feature type="transmembrane region" description="Helical" evidence="5">
    <location>
        <begin position="131"/>
        <end position="151"/>
    </location>
</feature>
<evidence type="ECO:0000313" key="9">
    <source>
        <dbReference type="EMBL" id="OQD83183.1"/>
    </source>
</evidence>
<dbReference type="STRING" id="416450.A0A1V6Q1R2"/>
<protein>
    <submittedName>
        <fullName evidence="9">Uncharacterized protein</fullName>
    </submittedName>
</protein>
<feature type="transmembrane region" description="Helical" evidence="5">
    <location>
        <begin position="256"/>
        <end position="276"/>
    </location>
</feature>
<dbReference type="InterPro" id="IPR019402">
    <property type="entry name" value="CWH43_N"/>
</dbReference>
<feature type="signal peptide" evidence="6">
    <location>
        <begin position="1"/>
        <end position="32"/>
    </location>
</feature>
<dbReference type="PANTHER" id="PTHR39608">
    <property type="entry name" value="INTEGRAL MEMBRANE PROTEIN (AFU_ORTHOLOGUE AFUA_5G08640)"/>
    <property type="match status" value="1"/>
</dbReference>
<feature type="chain" id="PRO_5012822351" evidence="6">
    <location>
        <begin position="33"/>
        <end position="384"/>
    </location>
</feature>
<dbReference type="Pfam" id="PF01284">
    <property type="entry name" value="MARVEL"/>
    <property type="match status" value="1"/>
</dbReference>
<evidence type="ECO:0000259" key="8">
    <source>
        <dbReference type="Pfam" id="PF10277"/>
    </source>
</evidence>
<dbReference type="PANTHER" id="PTHR39608:SF2">
    <property type="entry name" value="MARVEL DOMAIN-CONTAINING PROTEIN"/>
    <property type="match status" value="1"/>
</dbReference>
<dbReference type="AlphaFoldDB" id="A0A1V6Q1R2"/>
<dbReference type="GO" id="GO:0016020">
    <property type="term" value="C:membrane"/>
    <property type="evidence" value="ECO:0007669"/>
    <property type="project" value="UniProtKB-SubCell"/>
</dbReference>
<proteinExistence type="predicted"/>
<feature type="transmembrane region" description="Helical" evidence="5">
    <location>
        <begin position="235"/>
        <end position="250"/>
    </location>
</feature>
<accession>A0A1V6Q1R2</accession>
<keyword evidence="2 5" id="KW-0812">Transmembrane</keyword>
<feature type="transmembrane region" description="Helical" evidence="5">
    <location>
        <begin position="288"/>
        <end position="311"/>
    </location>
</feature>
<evidence type="ECO:0000256" key="2">
    <source>
        <dbReference type="ARBA" id="ARBA00022692"/>
    </source>
</evidence>
<feature type="transmembrane region" description="Helical" evidence="5">
    <location>
        <begin position="59"/>
        <end position="77"/>
    </location>
</feature>
<evidence type="ECO:0000256" key="6">
    <source>
        <dbReference type="SAM" id="SignalP"/>
    </source>
</evidence>
<gene>
    <name evidence="9" type="ORF">PENANT_c018G09535</name>
</gene>
<keyword evidence="4 5" id="KW-0472">Membrane</keyword>
<evidence type="ECO:0000313" key="10">
    <source>
        <dbReference type="Proteomes" id="UP000191672"/>
    </source>
</evidence>
<dbReference type="EMBL" id="MDYN01000018">
    <property type="protein sequence ID" value="OQD83183.1"/>
    <property type="molecule type" value="Genomic_DNA"/>
</dbReference>
<sequence length="384" mass="43200">MWILSFWLFPVVSGCMWLSMLVAMLSCWAADGKPHYSTMSDQLSIPYISHIGAERLKPLFIAGCVVTGVFMTLSLLSERWLRHAGQLARNRDLFDKSCAIGSIFFALTGALGVILLSIFDTKHHQHLHYGFLGMFIASYVVCAILVCLEYIHMGRWYHPQARILLVSFYLKAVFIICELGVAIGFGVCSRSSSKESKNAGAVLEWVAALIFAFFVFSIIPDLLPSVRTKKRVPQGENSIIVLGITAWAVTNTNTLTVIFTLVISVITPVVYAITLSTSCIANRRRWHVLPLLFSDAIISYLWLTSFIFLALDFNHVSCSVHRWNGEVVCSRKYAAEAFSFIAFFMTMGAGLFEILYIYFPKEDSQPMEQRVPEERLQENLQTAV</sequence>
<evidence type="ECO:0000256" key="1">
    <source>
        <dbReference type="ARBA" id="ARBA00004141"/>
    </source>
</evidence>
<dbReference type="Proteomes" id="UP000191672">
    <property type="component" value="Unassembled WGS sequence"/>
</dbReference>
<dbReference type="InterPro" id="IPR008253">
    <property type="entry name" value="Marvel"/>
</dbReference>
<comment type="subcellular location">
    <subcellularLocation>
        <location evidence="1">Membrane</location>
        <topology evidence="1">Multi-pass membrane protein</topology>
    </subcellularLocation>
</comment>
<evidence type="ECO:0000256" key="4">
    <source>
        <dbReference type="ARBA" id="ARBA00023136"/>
    </source>
</evidence>
<feature type="transmembrane region" description="Helical" evidence="5">
    <location>
        <begin position="163"/>
        <end position="185"/>
    </location>
</feature>
<keyword evidence="10" id="KW-1185">Reference proteome</keyword>
<name>A0A1V6Q1R2_9EURO</name>
<keyword evidence="6" id="KW-0732">Signal</keyword>
<evidence type="ECO:0000256" key="3">
    <source>
        <dbReference type="ARBA" id="ARBA00022989"/>
    </source>
</evidence>
<organism evidence="9 10">
    <name type="scientific">Penicillium antarcticum</name>
    <dbReference type="NCBI Taxonomy" id="416450"/>
    <lineage>
        <taxon>Eukaryota</taxon>
        <taxon>Fungi</taxon>
        <taxon>Dikarya</taxon>
        <taxon>Ascomycota</taxon>
        <taxon>Pezizomycotina</taxon>
        <taxon>Eurotiomycetes</taxon>
        <taxon>Eurotiomycetidae</taxon>
        <taxon>Eurotiales</taxon>
        <taxon>Aspergillaceae</taxon>
        <taxon>Penicillium</taxon>
    </lineage>
</organism>
<dbReference type="Pfam" id="PF10277">
    <property type="entry name" value="Frag1"/>
    <property type="match status" value="1"/>
</dbReference>
<feature type="domain" description="CWH43-like N-terminal" evidence="8">
    <location>
        <begin position="5"/>
        <end position="223"/>
    </location>
</feature>
<reference evidence="10" key="1">
    <citation type="journal article" date="2017" name="Nat. Microbiol.">
        <title>Global analysis of biosynthetic gene clusters reveals vast potential of secondary metabolite production in Penicillium species.</title>
        <authorList>
            <person name="Nielsen J.C."/>
            <person name="Grijseels S."/>
            <person name="Prigent S."/>
            <person name="Ji B."/>
            <person name="Dainat J."/>
            <person name="Nielsen K.F."/>
            <person name="Frisvad J.C."/>
            <person name="Workman M."/>
            <person name="Nielsen J."/>
        </authorList>
    </citation>
    <scope>NUCLEOTIDE SEQUENCE [LARGE SCALE GENOMIC DNA]</scope>
    <source>
        <strain evidence="10">IBT 31811</strain>
    </source>
</reference>
<evidence type="ECO:0000259" key="7">
    <source>
        <dbReference type="Pfam" id="PF01284"/>
    </source>
</evidence>